<dbReference type="EMBL" id="CAJZAF010000009">
    <property type="protein sequence ID" value="CAG9170790.1"/>
    <property type="molecule type" value="Genomic_DNA"/>
</dbReference>
<organism evidence="1 2">
    <name type="scientific">Cupriavidus pinatubonensis</name>
    <dbReference type="NCBI Taxonomy" id="248026"/>
    <lineage>
        <taxon>Bacteria</taxon>
        <taxon>Pseudomonadati</taxon>
        <taxon>Pseudomonadota</taxon>
        <taxon>Betaproteobacteria</taxon>
        <taxon>Burkholderiales</taxon>
        <taxon>Burkholderiaceae</taxon>
        <taxon>Cupriavidus</taxon>
    </lineage>
</organism>
<evidence type="ECO:0000313" key="2">
    <source>
        <dbReference type="Proteomes" id="UP000701702"/>
    </source>
</evidence>
<dbReference type="SUPFAM" id="SSF100950">
    <property type="entry name" value="NagB/RpiA/CoA transferase-like"/>
    <property type="match status" value="1"/>
</dbReference>
<accession>A0ABN7YFG3</accession>
<dbReference type="PANTHER" id="PTHR43293">
    <property type="entry name" value="ACETATE COA-TRANSFERASE YDIF"/>
    <property type="match status" value="1"/>
</dbReference>
<dbReference type="Gene3D" id="3.40.1080.10">
    <property type="entry name" value="Glutaconate Coenzyme A-transferase"/>
    <property type="match status" value="1"/>
</dbReference>
<sequence>MKHKVKALREALAPLASGQTLALGGALLRRQPNAAVHEIIRRGITDLTVLGWVATTSLDLLCAAGAVKRYEGAYAGMFNFGLAPNFRRAVEQGAIEVKDFSESTMVARFRAAASGLPFLPTQALMGSDVAVLNPEQIREITCPFTGARLHAVPPASADFTIIHGYVADEFGNVQWPIVRDSDDIDQLIASSAKRLIVTVEKIVPREQIMDTPALTYIPGEWVEAVVEAPYGAHPVSCDAFYNEDAEHLRNYVAGCKTAAGAQSYLEKFVYGLESHAEYCAAIGQNYLSKLRVEGK</sequence>
<dbReference type="RefSeq" id="WP_224001777.1">
    <property type="nucleotide sequence ID" value="NZ_CAJZAF010000009.1"/>
</dbReference>
<comment type="caution">
    <text evidence="1">The sequence shown here is derived from an EMBL/GenBank/DDBJ whole genome shotgun (WGS) entry which is preliminary data.</text>
</comment>
<name>A0ABN7YFG3_9BURK</name>
<dbReference type="Pfam" id="PF01144">
    <property type="entry name" value="CoA_trans"/>
    <property type="match status" value="1"/>
</dbReference>
<reference evidence="1 2" key="1">
    <citation type="submission" date="2021-08" db="EMBL/GenBank/DDBJ databases">
        <authorList>
            <person name="Peeters C."/>
        </authorList>
    </citation>
    <scope>NUCLEOTIDE SEQUENCE [LARGE SCALE GENOMIC DNA]</scope>
    <source>
        <strain evidence="1 2">LMG 23994</strain>
    </source>
</reference>
<gene>
    <name evidence="1" type="primary">gctA</name>
    <name evidence="1" type="ORF">LMG23994_02000</name>
</gene>
<dbReference type="EC" id="2.8.3.12" evidence="1"/>
<keyword evidence="1" id="KW-0808">Transferase</keyword>
<dbReference type="SMART" id="SM00882">
    <property type="entry name" value="CoA_trans"/>
    <property type="match status" value="1"/>
</dbReference>
<dbReference type="GO" id="GO:0018730">
    <property type="term" value="F:glutaconate CoA-transferase activity"/>
    <property type="evidence" value="ECO:0007669"/>
    <property type="project" value="UniProtKB-EC"/>
</dbReference>
<dbReference type="PANTHER" id="PTHR43293:SF3">
    <property type="entry name" value="CHOLESTEROL RING-CLEAVING HYDROLASE IPDB SUBUNIT"/>
    <property type="match status" value="1"/>
</dbReference>
<dbReference type="InterPro" id="IPR037171">
    <property type="entry name" value="NagB/RpiA_transferase-like"/>
</dbReference>
<evidence type="ECO:0000313" key="1">
    <source>
        <dbReference type="EMBL" id="CAG9170790.1"/>
    </source>
</evidence>
<proteinExistence type="predicted"/>
<dbReference type="Gene3D" id="3.30.30.40">
    <property type="match status" value="1"/>
</dbReference>
<keyword evidence="2" id="KW-1185">Reference proteome</keyword>
<dbReference type="Proteomes" id="UP000701702">
    <property type="component" value="Unassembled WGS sequence"/>
</dbReference>
<protein>
    <submittedName>
        <fullName evidence="1">Glutaconate CoA-transferase subunit A</fullName>
        <ecNumber evidence="1">2.8.3.12</ecNumber>
    </submittedName>
</protein>
<dbReference type="InterPro" id="IPR004165">
    <property type="entry name" value="CoA_trans_fam_I"/>
</dbReference>